<gene>
    <name evidence="2" type="ORF">J0A69_19045</name>
</gene>
<keyword evidence="2" id="KW-0808">Transferase</keyword>
<dbReference type="GO" id="GO:0008168">
    <property type="term" value="F:methyltransferase activity"/>
    <property type="evidence" value="ECO:0007669"/>
    <property type="project" value="UniProtKB-KW"/>
</dbReference>
<evidence type="ECO:0000313" key="2">
    <source>
        <dbReference type="EMBL" id="MBN7817547.1"/>
    </source>
</evidence>
<dbReference type="InterPro" id="IPR025714">
    <property type="entry name" value="Methyltranfer_dom"/>
</dbReference>
<name>A0ABS3CKI9_9BACT</name>
<organism evidence="2 3">
    <name type="scientific">Algoriphagus pacificus</name>
    <dbReference type="NCBI Taxonomy" id="2811234"/>
    <lineage>
        <taxon>Bacteria</taxon>
        <taxon>Pseudomonadati</taxon>
        <taxon>Bacteroidota</taxon>
        <taxon>Cytophagia</taxon>
        <taxon>Cytophagales</taxon>
        <taxon>Cyclobacteriaceae</taxon>
        <taxon>Algoriphagus</taxon>
    </lineage>
</organism>
<evidence type="ECO:0000259" key="1">
    <source>
        <dbReference type="Pfam" id="PF13847"/>
    </source>
</evidence>
<feature type="domain" description="Methyltransferase" evidence="1">
    <location>
        <begin position="110"/>
        <end position="157"/>
    </location>
</feature>
<evidence type="ECO:0000313" key="3">
    <source>
        <dbReference type="Proteomes" id="UP000664480"/>
    </source>
</evidence>
<dbReference type="InterPro" id="IPR029063">
    <property type="entry name" value="SAM-dependent_MTases_sf"/>
</dbReference>
<accession>A0ABS3CKI9</accession>
<dbReference type="EMBL" id="JAFKCU010000006">
    <property type="protein sequence ID" value="MBN7817547.1"/>
    <property type="molecule type" value="Genomic_DNA"/>
</dbReference>
<reference evidence="2 3" key="1">
    <citation type="submission" date="2021-03" db="EMBL/GenBank/DDBJ databases">
        <title>novel species isolated from a fishpond in China.</title>
        <authorList>
            <person name="Lu H."/>
            <person name="Cai Z."/>
        </authorList>
    </citation>
    <scope>NUCLEOTIDE SEQUENCE [LARGE SCALE GENOMIC DNA]</scope>
    <source>
        <strain evidence="2 3">YJ13C</strain>
    </source>
</reference>
<sequence>MKKFIKDSFFKFLQILTDSKSAWKFYKPIAELNADIYYLKNEEKKKKIESDFYEKYKSLITSTVKRGPFKGLKYPFIHAIHSTIFPKLLGFYEMELHEVLKKIAPKPYRTILDVGCAEGYYAVGLAKLFPDSRIYAVDINPQALEQVKSLAKHNGIKEGEGFLLMEGITEEFLFNLDPQEKHLIFSDCEGYELTLFSEEVIGFLNNSDFIIECHDFVMPGISDLLQERFLKTHHVQLIKSIDDIFRYRHIEDPEMKKIPLQDMIKLLEEKRPNQMEWLFCEAKSPLNA</sequence>
<keyword evidence="3" id="KW-1185">Reference proteome</keyword>
<keyword evidence="2" id="KW-0489">Methyltransferase</keyword>
<proteinExistence type="predicted"/>
<dbReference type="SUPFAM" id="SSF53335">
    <property type="entry name" value="S-adenosyl-L-methionine-dependent methyltransferases"/>
    <property type="match status" value="1"/>
</dbReference>
<dbReference type="Proteomes" id="UP000664480">
    <property type="component" value="Unassembled WGS sequence"/>
</dbReference>
<dbReference type="RefSeq" id="WP_206588215.1">
    <property type="nucleotide sequence ID" value="NZ_JAFKCU010000006.1"/>
</dbReference>
<comment type="caution">
    <text evidence="2">The sequence shown here is derived from an EMBL/GenBank/DDBJ whole genome shotgun (WGS) entry which is preliminary data.</text>
</comment>
<dbReference type="Gene3D" id="3.40.50.150">
    <property type="entry name" value="Vaccinia Virus protein VP39"/>
    <property type="match status" value="1"/>
</dbReference>
<dbReference type="GO" id="GO:0032259">
    <property type="term" value="P:methylation"/>
    <property type="evidence" value="ECO:0007669"/>
    <property type="project" value="UniProtKB-KW"/>
</dbReference>
<protein>
    <submittedName>
        <fullName evidence="2">Methyltransferase domain-containing protein</fullName>
    </submittedName>
</protein>
<dbReference type="Pfam" id="PF13847">
    <property type="entry name" value="Methyltransf_31"/>
    <property type="match status" value="1"/>
</dbReference>
<dbReference type="CDD" id="cd02440">
    <property type="entry name" value="AdoMet_MTases"/>
    <property type="match status" value="1"/>
</dbReference>